<dbReference type="PROSITE" id="PS00216">
    <property type="entry name" value="SUGAR_TRANSPORT_1"/>
    <property type="match status" value="1"/>
</dbReference>
<dbReference type="AlphaFoldDB" id="A0A2S8J8N4"/>
<evidence type="ECO:0000256" key="7">
    <source>
        <dbReference type="SAM" id="Phobius"/>
    </source>
</evidence>
<evidence type="ECO:0000256" key="1">
    <source>
        <dbReference type="ARBA" id="ARBA00004651"/>
    </source>
</evidence>
<dbReference type="SUPFAM" id="SSF103473">
    <property type="entry name" value="MFS general substrate transporter"/>
    <property type="match status" value="1"/>
</dbReference>
<dbReference type="InterPro" id="IPR036259">
    <property type="entry name" value="MFS_trans_sf"/>
</dbReference>
<dbReference type="GO" id="GO:0005886">
    <property type="term" value="C:plasma membrane"/>
    <property type="evidence" value="ECO:0007669"/>
    <property type="project" value="UniProtKB-SubCell"/>
</dbReference>
<feature type="transmembrane region" description="Helical" evidence="7">
    <location>
        <begin position="313"/>
        <end position="333"/>
    </location>
</feature>
<accession>A0A2S8J8N4</accession>
<evidence type="ECO:0000256" key="5">
    <source>
        <dbReference type="ARBA" id="ARBA00022989"/>
    </source>
</evidence>
<dbReference type="PANTHER" id="PTHR43045">
    <property type="entry name" value="SHIKIMATE TRANSPORTER"/>
    <property type="match status" value="1"/>
</dbReference>
<dbReference type="InterPro" id="IPR005829">
    <property type="entry name" value="Sugar_transporter_CS"/>
</dbReference>
<evidence type="ECO:0000259" key="8">
    <source>
        <dbReference type="PROSITE" id="PS50850"/>
    </source>
</evidence>
<comment type="caution">
    <text evidence="9">The sequence shown here is derived from an EMBL/GenBank/DDBJ whole genome shotgun (WGS) entry which is preliminary data.</text>
</comment>
<gene>
    <name evidence="9" type="ORF">C5613_18700</name>
</gene>
<dbReference type="PROSITE" id="PS50850">
    <property type="entry name" value="MFS"/>
    <property type="match status" value="1"/>
</dbReference>
<feature type="transmembrane region" description="Helical" evidence="7">
    <location>
        <begin position="119"/>
        <end position="143"/>
    </location>
</feature>
<evidence type="ECO:0000313" key="10">
    <source>
        <dbReference type="Proteomes" id="UP000239290"/>
    </source>
</evidence>
<organism evidence="9 10">
    <name type="scientific">Rhodococcus opacus</name>
    <name type="common">Nocardia opaca</name>
    <dbReference type="NCBI Taxonomy" id="37919"/>
    <lineage>
        <taxon>Bacteria</taxon>
        <taxon>Bacillati</taxon>
        <taxon>Actinomycetota</taxon>
        <taxon>Actinomycetes</taxon>
        <taxon>Mycobacteriales</taxon>
        <taxon>Nocardiaceae</taxon>
        <taxon>Rhodococcus</taxon>
    </lineage>
</organism>
<dbReference type="Gene3D" id="1.20.1250.20">
    <property type="entry name" value="MFS general substrate transporter like domains"/>
    <property type="match status" value="2"/>
</dbReference>
<dbReference type="InterPro" id="IPR020846">
    <property type="entry name" value="MFS_dom"/>
</dbReference>
<dbReference type="Pfam" id="PF07690">
    <property type="entry name" value="MFS_1"/>
    <property type="match status" value="1"/>
</dbReference>
<comment type="subcellular location">
    <subcellularLocation>
        <location evidence="1">Cell membrane</location>
        <topology evidence="1">Multi-pass membrane protein</topology>
    </subcellularLocation>
</comment>
<feature type="transmembrane region" description="Helical" evidence="7">
    <location>
        <begin position="253"/>
        <end position="272"/>
    </location>
</feature>
<protein>
    <submittedName>
        <fullName evidence="9">MFS transporter</fullName>
    </submittedName>
</protein>
<evidence type="ECO:0000256" key="3">
    <source>
        <dbReference type="ARBA" id="ARBA00022475"/>
    </source>
</evidence>
<dbReference type="InterPro" id="IPR011701">
    <property type="entry name" value="MFS"/>
</dbReference>
<keyword evidence="3" id="KW-1003">Cell membrane</keyword>
<reference evidence="10" key="1">
    <citation type="submission" date="2018-02" db="EMBL/GenBank/DDBJ databases">
        <title>Draft genome sequencing of Rhodococcus opacus KU647198.</title>
        <authorList>
            <person name="Zheng B.-X."/>
        </authorList>
    </citation>
    <scope>NUCLEOTIDE SEQUENCE [LARGE SCALE GENOMIC DNA]</scope>
    <source>
        <strain evidence="10">04-OD7</strain>
    </source>
</reference>
<evidence type="ECO:0000313" key="9">
    <source>
        <dbReference type="EMBL" id="PQP23388.1"/>
    </source>
</evidence>
<feature type="transmembrane region" description="Helical" evidence="7">
    <location>
        <begin position="94"/>
        <end position="113"/>
    </location>
</feature>
<feature type="transmembrane region" description="Helical" evidence="7">
    <location>
        <begin position="400"/>
        <end position="420"/>
    </location>
</feature>
<keyword evidence="6 7" id="KW-0472">Membrane</keyword>
<feature type="transmembrane region" description="Helical" evidence="7">
    <location>
        <begin position="218"/>
        <end position="241"/>
    </location>
</feature>
<keyword evidence="4 7" id="KW-0812">Transmembrane</keyword>
<evidence type="ECO:0000256" key="4">
    <source>
        <dbReference type="ARBA" id="ARBA00022692"/>
    </source>
</evidence>
<evidence type="ECO:0000256" key="6">
    <source>
        <dbReference type="ARBA" id="ARBA00023136"/>
    </source>
</evidence>
<dbReference type="GO" id="GO:0022857">
    <property type="term" value="F:transmembrane transporter activity"/>
    <property type="evidence" value="ECO:0007669"/>
    <property type="project" value="InterPro"/>
</dbReference>
<keyword evidence="2" id="KW-0813">Transport</keyword>
<name>A0A2S8J8N4_RHOOP</name>
<feature type="transmembrane region" description="Helical" evidence="7">
    <location>
        <begin position="455"/>
        <end position="483"/>
    </location>
</feature>
<feature type="domain" description="Major facilitator superfamily (MFS) profile" evidence="8">
    <location>
        <begin position="82"/>
        <end position="488"/>
    </location>
</feature>
<feature type="transmembrane region" description="Helical" evidence="7">
    <location>
        <begin position="345"/>
        <end position="364"/>
    </location>
</feature>
<evidence type="ECO:0000256" key="2">
    <source>
        <dbReference type="ARBA" id="ARBA00022448"/>
    </source>
</evidence>
<feature type="transmembrane region" description="Helical" evidence="7">
    <location>
        <begin position="376"/>
        <end position="394"/>
    </location>
</feature>
<dbReference type="PANTHER" id="PTHR43045:SF1">
    <property type="entry name" value="SHIKIMATE TRANSPORTER"/>
    <property type="match status" value="1"/>
</dbReference>
<sequence length="520" mass="54537">MISNTHTYKCGIWHRATLWGVPRLDGSGWTRESSHRTAGERTESQAALIEWSVPMTSHDAVGPESSPPPASGTYSRKMEIRAVSSGAMGSALEYFDFALYGVLSATLFPQLFFSDLGPTGSLLASFATFGVGFAARPLGALVFGYFGDRFGRKPILLMTLMMMGLTSVAIGLLPSGHGLGIAAILVGLRFIQGVSLGGELVGNQLMTMEHGNQSRRGLLGSFIAVGSPLSQVLANLALVALSTSLTTEQFESWGWRIPFLSSILLVFVAIFIRLKLEETPAFVAEEESRAAAPSAGGKGLAVLWSHPRTVTTLVLAWGGPALCFYLIAVYGLSHLTSNTGMSRDSGFLLLMIANGVSIVGCLSGGALSDRIGRKPVMIAGMLGCMVGIAVFFAFSGPEHFFITGASMALVLTSIQVMAGVQPALFAEQFPTEVRFSGAALSHSIANLIFSSPSAFVAAGLGAIGGTGLVVAFTLATLVVATIAMTRTRDGRHLDLAAYTEVKSPGGDGSDSELPPARQSV</sequence>
<dbReference type="Proteomes" id="UP000239290">
    <property type="component" value="Unassembled WGS sequence"/>
</dbReference>
<proteinExistence type="predicted"/>
<dbReference type="EMBL" id="PUIO01000021">
    <property type="protein sequence ID" value="PQP23388.1"/>
    <property type="molecule type" value="Genomic_DNA"/>
</dbReference>
<keyword evidence="5 7" id="KW-1133">Transmembrane helix</keyword>